<dbReference type="GO" id="GO:0000160">
    <property type="term" value="P:phosphorelay signal transduction system"/>
    <property type="evidence" value="ECO:0007669"/>
    <property type="project" value="InterPro"/>
</dbReference>
<dbReference type="EMBL" id="CACSII010000016">
    <property type="protein sequence ID" value="CAA0110177.1"/>
    <property type="molecule type" value="Genomic_DNA"/>
</dbReference>
<dbReference type="Pfam" id="PF00072">
    <property type="entry name" value="Response_reg"/>
    <property type="match status" value="1"/>
</dbReference>
<accession>A0A5S9Q511</accession>
<dbReference type="SUPFAM" id="SSF52172">
    <property type="entry name" value="CheY-like"/>
    <property type="match status" value="1"/>
</dbReference>
<evidence type="ECO:0000256" key="2">
    <source>
        <dbReference type="PROSITE-ProRule" id="PRU00169"/>
    </source>
</evidence>
<protein>
    <submittedName>
        <fullName evidence="4">Transcriptional regulatory protein RstA</fullName>
    </submittedName>
</protein>
<feature type="modified residue" description="4-aspartylphosphate" evidence="2">
    <location>
        <position position="49"/>
    </location>
</feature>
<evidence type="ECO:0000259" key="3">
    <source>
        <dbReference type="PROSITE" id="PS50110"/>
    </source>
</evidence>
<dbReference type="PANTHER" id="PTHR44591">
    <property type="entry name" value="STRESS RESPONSE REGULATOR PROTEIN 1"/>
    <property type="match status" value="1"/>
</dbReference>
<reference evidence="4 5" key="1">
    <citation type="submission" date="2019-11" db="EMBL/GenBank/DDBJ databases">
        <authorList>
            <person name="Holert J."/>
        </authorList>
    </citation>
    <scope>NUCLEOTIDE SEQUENCE [LARGE SCALE GENOMIC DNA]</scope>
    <source>
        <strain evidence="4">BC5_2</strain>
    </source>
</reference>
<dbReference type="PROSITE" id="PS50110">
    <property type="entry name" value="RESPONSE_REGULATORY"/>
    <property type="match status" value="1"/>
</dbReference>
<dbReference type="AlphaFoldDB" id="A0A5S9Q511"/>
<dbReference type="InterPro" id="IPR001789">
    <property type="entry name" value="Sig_transdc_resp-reg_receiver"/>
</dbReference>
<keyword evidence="1 2" id="KW-0597">Phosphoprotein</keyword>
<dbReference type="InterPro" id="IPR011006">
    <property type="entry name" value="CheY-like_superfamily"/>
</dbReference>
<name>A0A5S9Q511_9GAMM</name>
<dbReference type="PANTHER" id="PTHR44591:SF3">
    <property type="entry name" value="RESPONSE REGULATORY DOMAIN-CONTAINING PROTEIN"/>
    <property type="match status" value="1"/>
</dbReference>
<evidence type="ECO:0000256" key="1">
    <source>
        <dbReference type="ARBA" id="ARBA00022553"/>
    </source>
</evidence>
<dbReference type="Gene3D" id="3.40.50.2300">
    <property type="match status" value="1"/>
</dbReference>
<evidence type="ECO:0000313" key="5">
    <source>
        <dbReference type="Proteomes" id="UP000434580"/>
    </source>
</evidence>
<sequence length="90" mass="10250">MLCVDDDIDLTNMIRRFLERHNFSVEIIRTGEGASERIQRIQPDLLILDLMLPGVSSMEICANLRPQFDGPIVMLTALSDDVDQIVVLMY</sequence>
<feature type="domain" description="Response regulatory" evidence="3">
    <location>
        <begin position="1"/>
        <end position="90"/>
    </location>
</feature>
<gene>
    <name evidence="4" type="primary">rstA</name>
    <name evidence="4" type="ORF">DPBNPPHM_01357</name>
</gene>
<organism evidence="4 5">
    <name type="scientific">BD1-7 clade bacterium</name>
    <dbReference type="NCBI Taxonomy" id="2029982"/>
    <lineage>
        <taxon>Bacteria</taxon>
        <taxon>Pseudomonadati</taxon>
        <taxon>Pseudomonadota</taxon>
        <taxon>Gammaproteobacteria</taxon>
        <taxon>Cellvibrionales</taxon>
        <taxon>Spongiibacteraceae</taxon>
        <taxon>BD1-7 clade</taxon>
    </lineage>
</organism>
<proteinExistence type="predicted"/>
<dbReference type="Proteomes" id="UP000434580">
    <property type="component" value="Unassembled WGS sequence"/>
</dbReference>
<evidence type="ECO:0000313" key="4">
    <source>
        <dbReference type="EMBL" id="CAA0110177.1"/>
    </source>
</evidence>
<dbReference type="SMART" id="SM00448">
    <property type="entry name" value="REC"/>
    <property type="match status" value="1"/>
</dbReference>
<dbReference type="InterPro" id="IPR050595">
    <property type="entry name" value="Bact_response_regulator"/>
</dbReference>